<accession>A0A812J6U3</accession>
<comment type="caution">
    <text evidence="2">The sequence shown here is derived from an EMBL/GenBank/DDBJ whole genome shotgun (WGS) entry which is preliminary data.</text>
</comment>
<organism evidence="2 3">
    <name type="scientific">Symbiodinium natans</name>
    <dbReference type="NCBI Taxonomy" id="878477"/>
    <lineage>
        <taxon>Eukaryota</taxon>
        <taxon>Sar</taxon>
        <taxon>Alveolata</taxon>
        <taxon>Dinophyceae</taxon>
        <taxon>Suessiales</taxon>
        <taxon>Symbiodiniaceae</taxon>
        <taxon>Symbiodinium</taxon>
    </lineage>
</organism>
<proteinExistence type="predicted"/>
<keyword evidence="3" id="KW-1185">Reference proteome</keyword>
<feature type="compositionally biased region" description="Basic and acidic residues" evidence="1">
    <location>
        <begin position="1"/>
        <end position="10"/>
    </location>
</feature>
<gene>
    <name evidence="2" type="ORF">SNAT2548_LOCUS6012</name>
</gene>
<dbReference type="EMBL" id="CAJNDS010000391">
    <property type="protein sequence ID" value="CAE7201119.1"/>
    <property type="molecule type" value="Genomic_DNA"/>
</dbReference>
<dbReference type="Proteomes" id="UP000604046">
    <property type="component" value="Unassembled WGS sequence"/>
</dbReference>
<evidence type="ECO:0000313" key="2">
    <source>
        <dbReference type="EMBL" id="CAE7201119.1"/>
    </source>
</evidence>
<feature type="region of interest" description="Disordered" evidence="1">
    <location>
        <begin position="1"/>
        <end position="20"/>
    </location>
</feature>
<name>A0A812J6U3_9DINO</name>
<protein>
    <submittedName>
        <fullName evidence="2">Uncharacterized protein</fullName>
    </submittedName>
</protein>
<evidence type="ECO:0000313" key="3">
    <source>
        <dbReference type="Proteomes" id="UP000604046"/>
    </source>
</evidence>
<sequence length="234" mass="25717">MQVPAKEDVPQPRFLAQPAAASRSSSVESVVSMEGLQIVLGPRSALPGRLGMARRLQMSRESIVSMANSTSTADCISFSDYMRLTRPIPGAEGSRRPQAQLSVGSALHVGDGVNAMCLVCSYHKPPLRSCMKGAFCDFCHLHDGRRNNRRRGALVTGKELLLADDRARSLGYKDGNVKVRVKQVDHATGRVYVGFDDGMHKAWVCKDELRPVEDLTGRMTWHDTELQVLQGILL</sequence>
<reference evidence="2" key="1">
    <citation type="submission" date="2021-02" db="EMBL/GenBank/DDBJ databases">
        <authorList>
            <person name="Dougan E. K."/>
            <person name="Rhodes N."/>
            <person name="Thang M."/>
            <person name="Chan C."/>
        </authorList>
    </citation>
    <scope>NUCLEOTIDE SEQUENCE</scope>
</reference>
<dbReference type="AlphaFoldDB" id="A0A812J6U3"/>
<dbReference type="OrthoDB" id="445947at2759"/>
<evidence type="ECO:0000256" key="1">
    <source>
        <dbReference type="SAM" id="MobiDB-lite"/>
    </source>
</evidence>